<proteinExistence type="predicted"/>
<protein>
    <submittedName>
        <fullName evidence="3">WGS project CCBQ000000000 data, contig 00014</fullName>
    </submittedName>
</protein>
<dbReference type="Gene3D" id="1.10.3970.10">
    <property type="entry name" value="BSD domain"/>
    <property type="match status" value="1"/>
</dbReference>
<organism evidence="3 4">
    <name type="scientific">Kluyveromyces dobzhanskii CBS 2104</name>
    <dbReference type="NCBI Taxonomy" id="1427455"/>
    <lineage>
        <taxon>Eukaryota</taxon>
        <taxon>Fungi</taxon>
        <taxon>Dikarya</taxon>
        <taxon>Ascomycota</taxon>
        <taxon>Saccharomycotina</taxon>
        <taxon>Saccharomycetes</taxon>
        <taxon>Saccharomycetales</taxon>
        <taxon>Saccharomycetaceae</taxon>
        <taxon>Kluyveromyces</taxon>
    </lineage>
</organism>
<evidence type="ECO:0000313" key="4">
    <source>
        <dbReference type="Proteomes" id="UP000031516"/>
    </source>
</evidence>
<feature type="domain" description="BSD" evidence="2">
    <location>
        <begin position="161"/>
        <end position="213"/>
    </location>
</feature>
<dbReference type="InterPro" id="IPR005607">
    <property type="entry name" value="BSD_dom"/>
</dbReference>
<dbReference type="GO" id="GO:0005737">
    <property type="term" value="C:cytoplasm"/>
    <property type="evidence" value="ECO:0007669"/>
    <property type="project" value="TreeGrafter"/>
</dbReference>
<dbReference type="InterPro" id="IPR035925">
    <property type="entry name" value="BSD_dom_sf"/>
</dbReference>
<dbReference type="EMBL" id="CCBQ010000039">
    <property type="protein sequence ID" value="CDO94651.1"/>
    <property type="molecule type" value="Genomic_DNA"/>
</dbReference>
<dbReference type="AlphaFoldDB" id="A0A0A8L6F9"/>
<dbReference type="PANTHER" id="PTHR16019">
    <property type="entry name" value="SYNAPSE-ASSOCIATED PROTEIN"/>
    <property type="match status" value="1"/>
</dbReference>
<feature type="compositionally biased region" description="Acidic residues" evidence="1">
    <location>
        <begin position="283"/>
        <end position="293"/>
    </location>
</feature>
<accession>A0A0A8L6F9</accession>
<sequence length="293" mass="33437">MEFLYDVTAEETADAVKVTKHDDKTDDAFHKFEDQVDEQIQKTSKAILNLVKEKDSLNFQIPDKLGGTVSTKAQEMLGKLDDSLEKVEELTHGYWKTVSNKSFWSSMANTISTQFQEVPDLHAKDSESPGKANTSDSITENRLQQLSIDKTIYLQYDTATLPKNFVIKEHTDEIQQLLSKDSDLKNLRDSVVFADLTEEIFWNIFFTKRTEILNLANKKRELLSVKDDVGKEQAVGWDDEEEDSEEEIIPSTTPKSKKESNDSDTEVKAATKVGSHGEKQEEQQEEDDDDDWE</sequence>
<evidence type="ECO:0000313" key="3">
    <source>
        <dbReference type="EMBL" id="CDO94651.1"/>
    </source>
</evidence>
<dbReference type="InterPro" id="IPR051494">
    <property type="entry name" value="BSD_domain-containing"/>
</dbReference>
<feature type="region of interest" description="Disordered" evidence="1">
    <location>
        <begin position="231"/>
        <end position="293"/>
    </location>
</feature>
<feature type="compositionally biased region" description="Basic and acidic residues" evidence="1">
    <location>
        <begin position="256"/>
        <end position="282"/>
    </location>
</feature>
<dbReference type="PANTHER" id="PTHR16019:SF5">
    <property type="entry name" value="BSD DOMAIN-CONTAINING PROTEIN 1"/>
    <property type="match status" value="1"/>
</dbReference>
<dbReference type="PROSITE" id="PS50858">
    <property type="entry name" value="BSD"/>
    <property type="match status" value="1"/>
</dbReference>
<evidence type="ECO:0000256" key="1">
    <source>
        <dbReference type="SAM" id="MobiDB-lite"/>
    </source>
</evidence>
<feature type="compositionally biased region" description="Acidic residues" evidence="1">
    <location>
        <begin position="237"/>
        <end position="248"/>
    </location>
</feature>
<gene>
    <name evidence="3" type="ORF">KLDO_g2909</name>
</gene>
<name>A0A0A8L6F9_9SACH</name>
<dbReference type="OrthoDB" id="73788at2759"/>
<dbReference type="SUPFAM" id="SSF140383">
    <property type="entry name" value="BSD domain-like"/>
    <property type="match status" value="1"/>
</dbReference>
<evidence type="ECO:0000259" key="2">
    <source>
        <dbReference type="PROSITE" id="PS50858"/>
    </source>
</evidence>
<keyword evidence="4" id="KW-1185">Reference proteome</keyword>
<dbReference type="Pfam" id="PF03909">
    <property type="entry name" value="BSD"/>
    <property type="match status" value="1"/>
</dbReference>
<reference evidence="3 4" key="1">
    <citation type="submission" date="2014-03" db="EMBL/GenBank/DDBJ databases">
        <title>The genome of Kluyveromyces dobzhanskii.</title>
        <authorList>
            <person name="Nystedt B."/>
            <person name="Astrom S."/>
        </authorList>
    </citation>
    <scope>NUCLEOTIDE SEQUENCE [LARGE SCALE GENOMIC DNA]</scope>
    <source>
        <strain evidence="3 4">CBS 2104</strain>
    </source>
</reference>
<comment type="caution">
    <text evidence="3">The sequence shown here is derived from an EMBL/GenBank/DDBJ whole genome shotgun (WGS) entry which is preliminary data.</text>
</comment>
<dbReference type="Proteomes" id="UP000031516">
    <property type="component" value="Unassembled WGS sequence"/>
</dbReference>